<organism evidence="2 3">
    <name type="scientific">Dissostichus mawsoni</name>
    <name type="common">Antarctic cod</name>
    <dbReference type="NCBI Taxonomy" id="36200"/>
    <lineage>
        <taxon>Eukaryota</taxon>
        <taxon>Metazoa</taxon>
        <taxon>Chordata</taxon>
        <taxon>Craniata</taxon>
        <taxon>Vertebrata</taxon>
        <taxon>Euteleostomi</taxon>
        <taxon>Actinopterygii</taxon>
        <taxon>Neopterygii</taxon>
        <taxon>Teleostei</taxon>
        <taxon>Neoteleostei</taxon>
        <taxon>Acanthomorphata</taxon>
        <taxon>Eupercaria</taxon>
        <taxon>Perciformes</taxon>
        <taxon>Notothenioidei</taxon>
        <taxon>Nototheniidae</taxon>
        <taxon>Dissostichus</taxon>
    </lineage>
</organism>
<evidence type="ECO:0000313" key="2">
    <source>
        <dbReference type="EMBL" id="KAF3856095.1"/>
    </source>
</evidence>
<proteinExistence type="predicted"/>
<feature type="compositionally biased region" description="Basic and acidic residues" evidence="1">
    <location>
        <begin position="7"/>
        <end position="23"/>
    </location>
</feature>
<feature type="non-terminal residue" evidence="2">
    <location>
        <position position="70"/>
    </location>
</feature>
<reference evidence="2 3" key="1">
    <citation type="submission" date="2020-03" db="EMBL/GenBank/DDBJ databases">
        <title>Dissostichus mawsoni Genome sequencing and assembly.</title>
        <authorList>
            <person name="Park H."/>
        </authorList>
    </citation>
    <scope>NUCLEOTIDE SEQUENCE [LARGE SCALE GENOMIC DNA]</scope>
    <source>
        <strain evidence="2">DM0001</strain>
        <tissue evidence="2">Muscle</tissue>
    </source>
</reference>
<dbReference type="Proteomes" id="UP000518266">
    <property type="component" value="Unassembled WGS sequence"/>
</dbReference>
<comment type="caution">
    <text evidence="2">The sequence shown here is derived from an EMBL/GenBank/DDBJ whole genome shotgun (WGS) entry which is preliminary data.</text>
</comment>
<dbReference type="EMBL" id="JAAKFY010000006">
    <property type="protein sequence ID" value="KAF3856095.1"/>
    <property type="molecule type" value="Genomic_DNA"/>
</dbReference>
<feature type="region of interest" description="Disordered" evidence="1">
    <location>
        <begin position="1"/>
        <end position="26"/>
    </location>
</feature>
<protein>
    <submittedName>
        <fullName evidence="2">Uncharacterized protein</fullName>
    </submittedName>
</protein>
<name>A0A7J5Z2M3_DISMA</name>
<evidence type="ECO:0000256" key="1">
    <source>
        <dbReference type="SAM" id="MobiDB-lite"/>
    </source>
</evidence>
<keyword evidence="3" id="KW-1185">Reference proteome</keyword>
<evidence type="ECO:0000313" key="3">
    <source>
        <dbReference type="Proteomes" id="UP000518266"/>
    </source>
</evidence>
<dbReference type="AlphaFoldDB" id="A0A7J5Z2M3"/>
<gene>
    <name evidence="2" type="ORF">F7725_016818</name>
</gene>
<accession>A0A7J5Z2M3</accession>
<sequence length="70" mass="7605">SSEEKVDETPERENERVCEREGPSYRTKASLSPGAVGLYAQSSSAGELEKLSLCCISANWKASAKHVCML</sequence>